<name>A0A7X1CCR9_9LIST</name>
<dbReference type="Proteomes" id="UP000533953">
    <property type="component" value="Unassembled WGS sequence"/>
</dbReference>
<accession>A0A7X1CCR9</accession>
<proteinExistence type="predicted"/>
<evidence type="ECO:0000313" key="1">
    <source>
        <dbReference type="EMBL" id="MBC1492649.1"/>
    </source>
</evidence>
<dbReference type="InterPro" id="IPR009229">
    <property type="entry name" value="AgrD"/>
</dbReference>
<reference evidence="1 2" key="1">
    <citation type="submission" date="2020-03" db="EMBL/GenBank/DDBJ databases">
        <title>Soil Listeria distribution.</title>
        <authorList>
            <person name="Liao J."/>
            <person name="Wiedmann M."/>
        </authorList>
    </citation>
    <scope>NUCLEOTIDE SEQUENCE [LARGE SCALE GENOMIC DNA]</scope>
    <source>
        <strain evidence="1 2">FSL L7-1547</strain>
    </source>
</reference>
<gene>
    <name evidence="1" type="ORF">HCI99_12550</name>
</gene>
<organism evidence="1 2">
    <name type="scientific">Listeria booriae</name>
    <dbReference type="NCBI Taxonomy" id="1552123"/>
    <lineage>
        <taxon>Bacteria</taxon>
        <taxon>Bacillati</taxon>
        <taxon>Bacillota</taxon>
        <taxon>Bacilli</taxon>
        <taxon>Bacillales</taxon>
        <taxon>Listeriaceae</taxon>
        <taxon>Listeria</taxon>
    </lineage>
</organism>
<protein>
    <submittedName>
        <fullName evidence="1">Cyclic lactone autoinducer peptide</fullName>
    </submittedName>
</protein>
<dbReference type="NCBIfam" id="TIGR04223">
    <property type="entry name" value="quorum_AgrD"/>
    <property type="match status" value="1"/>
</dbReference>
<dbReference type="RefSeq" id="WP_185352798.1">
    <property type="nucleotide sequence ID" value="NZ_JAAROI010000004.1"/>
</dbReference>
<sequence length="53" mass="6164">MKNIKELWEVSLDKVVKNAEEQFSHLAEESTRKSCFGVLYEPKVPQVLLKDTK</sequence>
<dbReference type="EMBL" id="JAASTX010000017">
    <property type="protein sequence ID" value="MBC1492649.1"/>
    <property type="molecule type" value="Genomic_DNA"/>
</dbReference>
<comment type="caution">
    <text evidence="1">The sequence shown here is derived from an EMBL/GenBank/DDBJ whole genome shotgun (WGS) entry which is preliminary data.</text>
</comment>
<dbReference type="AlphaFoldDB" id="A0A7X1CCR9"/>
<evidence type="ECO:0000313" key="2">
    <source>
        <dbReference type="Proteomes" id="UP000533953"/>
    </source>
</evidence>